<feature type="domain" description="Heterokaryon incompatibility" evidence="1">
    <location>
        <begin position="190"/>
        <end position="336"/>
    </location>
</feature>
<accession>A0A9P8UTN6</accession>
<dbReference type="PANTHER" id="PTHR33112">
    <property type="entry name" value="DOMAIN PROTEIN, PUTATIVE-RELATED"/>
    <property type="match status" value="1"/>
</dbReference>
<proteinExistence type="predicted"/>
<comment type="caution">
    <text evidence="2">The sequence shown here is derived from an EMBL/GenBank/DDBJ whole genome shotgun (WGS) entry which is preliminary data.</text>
</comment>
<dbReference type="InterPro" id="IPR010730">
    <property type="entry name" value="HET"/>
</dbReference>
<evidence type="ECO:0000313" key="3">
    <source>
        <dbReference type="Proteomes" id="UP000758603"/>
    </source>
</evidence>
<dbReference type="OrthoDB" id="2958217at2759"/>
<dbReference type="Proteomes" id="UP000758603">
    <property type="component" value="Unassembled WGS sequence"/>
</dbReference>
<reference evidence="2" key="1">
    <citation type="journal article" date="2021" name="Nat. Commun.">
        <title>Genetic determinants of endophytism in the Arabidopsis root mycobiome.</title>
        <authorList>
            <person name="Mesny F."/>
            <person name="Miyauchi S."/>
            <person name="Thiergart T."/>
            <person name="Pickel B."/>
            <person name="Atanasova L."/>
            <person name="Karlsson M."/>
            <person name="Huettel B."/>
            <person name="Barry K.W."/>
            <person name="Haridas S."/>
            <person name="Chen C."/>
            <person name="Bauer D."/>
            <person name="Andreopoulos W."/>
            <person name="Pangilinan J."/>
            <person name="LaButti K."/>
            <person name="Riley R."/>
            <person name="Lipzen A."/>
            <person name="Clum A."/>
            <person name="Drula E."/>
            <person name="Henrissat B."/>
            <person name="Kohler A."/>
            <person name="Grigoriev I.V."/>
            <person name="Martin F.M."/>
            <person name="Hacquard S."/>
        </authorList>
    </citation>
    <scope>NUCLEOTIDE SEQUENCE</scope>
    <source>
        <strain evidence="2">MPI-SDFR-AT-0073</strain>
    </source>
</reference>
<protein>
    <submittedName>
        <fullName evidence="2">Heterokaryon incompatibility protein-domain-containing protein</fullName>
    </submittedName>
</protein>
<sequence length="744" mass="84391">MTLEAVRAAGTLAEDGLCYKCQVFQLSKGRFTSSPFDEKRMYQLGSYDDVTSRTYCSLCQFISQAFRDGPVPPGAVEGARVQGSWNQISEGSPNACLAIWLMPRSEDNGIPFNIRLVGDDDTQIAGSGRLISDSVIDPLMVTAWMSICQAHHECGNVASRFRHLRTLPPGFMLIDVVDLRLVETTTVSRFIALSYVWGNSVKFKTVSSNVEDLKRENGLGHVWDQLNPTIRDAIIFTRKLGERHIWIDSLCILQDNAENSQANIGAMDTIYQQAHLVIAAADDKAVEGGLHGVTKTRTPVQHQVEIRQGLRVLGVFNHSTYMDRSIYESRGWTFQEEHLSTRTLIFVNNQVYFSCMSHVFNEDVYPPSNFGADHSLLSAHISKRFIREGVQPTILYFKAVQAYTTRKLTYPELDMMNAFRGVGNVLSDQLATKSSCGLPEGIFDLALLWQPVGPCKRRRGSGPSWSWTGWDGSVHWIGDTLALASYGYSATKEQEQTLVMGWLKERTWINWKRLPTNKGNKNVPLAVDDTKHSRNEKVGCDSAAVNEESWYGRDITTRDPIIACYASQQTVQPQIATPYHIRHWSPSSEGEFLCFCTLTAKFRIQPSGHYLRYGSIDPVWEPNGRMVFLLLNHQSQTCGYVLLHSDWREQYSPDKTYDFLMLSEANYYCDWGRPHENHPYKRFYGMGPDWAEFHVMMVEWKQRQPEGNRNQLTTAERVGIGRVLKEAVKDAWDEGPVWKEIVLG</sequence>
<organism evidence="2 3">
    <name type="scientific">Truncatella angustata</name>
    <dbReference type="NCBI Taxonomy" id="152316"/>
    <lineage>
        <taxon>Eukaryota</taxon>
        <taxon>Fungi</taxon>
        <taxon>Dikarya</taxon>
        <taxon>Ascomycota</taxon>
        <taxon>Pezizomycotina</taxon>
        <taxon>Sordariomycetes</taxon>
        <taxon>Xylariomycetidae</taxon>
        <taxon>Amphisphaeriales</taxon>
        <taxon>Sporocadaceae</taxon>
        <taxon>Truncatella</taxon>
    </lineage>
</organism>
<gene>
    <name evidence="2" type="ORF">BKA67DRAFT_689456</name>
</gene>
<dbReference type="GeneID" id="70137988"/>
<dbReference type="RefSeq" id="XP_045962536.1">
    <property type="nucleotide sequence ID" value="XM_046109097.1"/>
</dbReference>
<evidence type="ECO:0000313" key="2">
    <source>
        <dbReference type="EMBL" id="KAH6658302.1"/>
    </source>
</evidence>
<evidence type="ECO:0000259" key="1">
    <source>
        <dbReference type="Pfam" id="PF06985"/>
    </source>
</evidence>
<dbReference type="AlphaFoldDB" id="A0A9P8UTN6"/>
<dbReference type="Pfam" id="PF06985">
    <property type="entry name" value="HET"/>
    <property type="match status" value="1"/>
</dbReference>
<keyword evidence="3" id="KW-1185">Reference proteome</keyword>
<dbReference type="PANTHER" id="PTHR33112:SF12">
    <property type="entry name" value="HETEROKARYON INCOMPATIBILITY DOMAIN-CONTAINING PROTEIN"/>
    <property type="match status" value="1"/>
</dbReference>
<dbReference type="EMBL" id="JAGPXC010000002">
    <property type="protein sequence ID" value="KAH6658302.1"/>
    <property type="molecule type" value="Genomic_DNA"/>
</dbReference>
<name>A0A9P8UTN6_9PEZI</name>